<dbReference type="InterPro" id="IPR001650">
    <property type="entry name" value="Helicase_C-like"/>
</dbReference>
<dbReference type="EC" id="3.6.4.13" evidence="1"/>
<dbReference type="SMART" id="SM00487">
    <property type="entry name" value="DEXDc"/>
    <property type="match status" value="1"/>
</dbReference>
<dbReference type="GO" id="GO:0005524">
    <property type="term" value="F:ATP binding"/>
    <property type="evidence" value="ECO:0007669"/>
    <property type="project" value="UniProtKB-KW"/>
</dbReference>
<dbReference type="GO" id="GO:0003723">
    <property type="term" value="F:RNA binding"/>
    <property type="evidence" value="ECO:0007669"/>
    <property type="project" value="TreeGrafter"/>
</dbReference>
<dbReference type="Pfam" id="PF00270">
    <property type="entry name" value="DEAD"/>
    <property type="match status" value="1"/>
</dbReference>
<dbReference type="InterPro" id="IPR014001">
    <property type="entry name" value="Helicase_ATP-bd"/>
</dbReference>
<dbReference type="OrthoDB" id="10256233at2759"/>
<evidence type="ECO:0000256" key="4">
    <source>
        <dbReference type="ARBA" id="ARBA00022806"/>
    </source>
</evidence>
<feature type="domain" description="Helicase ATP-binding" evidence="8">
    <location>
        <begin position="77"/>
        <end position="272"/>
    </location>
</feature>
<evidence type="ECO:0000259" key="8">
    <source>
        <dbReference type="PROSITE" id="PS51192"/>
    </source>
</evidence>
<reference evidence="10" key="1">
    <citation type="submission" date="2021-05" db="EMBL/GenBank/DDBJ databases">
        <title>The genome of the haptophyte Pavlova lutheri (Diacronema luteri, Pavlovales) - a model for lipid biosynthesis in eukaryotic algae.</title>
        <authorList>
            <person name="Hulatt C.J."/>
            <person name="Posewitz M.C."/>
        </authorList>
    </citation>
    <scope>NUCLEOTIDE SEQUENCE</scope>
    <source>
        <strain evidence="10">NIVA-4/92</strain>
    </source>
</reference>
<name>A0A8J6C5F0_DIALT</name>
<organism evidence="10 11">
    <name type="scientific">Diacronema lutheri</name>
    <name type="common">Unicellular marine alga</name>
    <name type="synonym">Monochrysis lutheri</name>
    <dbReference type="NCBI Taxonomy" id="2081491"/>
    <lineage>
        <taxon>Eukaryota</taxon>
        <taxon>Haptista</taxon>
        <taxon>Haptophyta</taxon>
        <taxon>Pavlovophyceae</taxon>
        <taxon>Pavlovales</taxon>
        <taxon>Pavlovaceae</taxon>
        <taxon>Diacronema</taxon>
    </lineage>
</organism>
<dbReference type="OMA" id="IRWAANE"/>
<evidence type="ECO:0000256" key="7">
    <source>
        <dbReference type="SAM" id="SignalP"/>
    </source>
</evidence>
<dbReference type="InterPro" id="IPR027417">
    <property type="entry name" value="P-loop_NTPase"/>
</dbReference>
<protein>
    <recommendedName>
        <fullName evidence="1">RNA helicase</fullName>
        <ecNumber evidence="1">3.6.4.13</ecNumber>
    </recommendedName>
</protein>
<proteinExistence type="predicted"/>
<dbReference type="GO" id="GO:0003724">
    <property type="term" value="F:RNA helicase activity"/>
    <property type="evidence" value="ECO:0007669"/>
    <property type="project" value="UniProtKB-EC"/>
</dbReference>
<evidence type="ECO:0000256" key="2">
    <source>
        <dbReference type="ARBA" id="ARBA00022741"/>
    </source>
</evidence>
<accession>A0A8J6C5F0</accession>
<feature type="signal peptide" evidence="7">
    <location>
        <begin position="1"/>
        <end position="18"/>
    </location>
</feature>
<dbReference type="PROSITE" id="PS51194">
    <property type="entry name" value="HELICASE_CTER"/>
    <property type="match status" value="1"/>
</dbReference>
<dbReference type="PROSITE" id="PS51192">
    <property type="entry name" value="HELICASE_ATP_BIND_1"/>
    <property type="match status" value="1"/>
</dbReference>
<dbReference type="Gene3D" id="3.40.50.300">
    <property type="entry name" value="P-loop containing nucleotide triphosphate hydrolases"/>
    <property type="match status" value="2"/>
</dbReference>
<dbReference type="EMBL" id="JAGTXO010000020">
    <property type="protein sequence ID" value="KAG8462562.1"/>
    <property type="molecule type" value="Genomic_DNA"/>
</dbReference>
<dbReference type="AlphaFoldDB" id="A0A8J6C5F0"/>
<dbReference type="SUPFAM" id="SSF52540">
    <property type="entry name" value="P-loop containing nucleoside triphosphate hydrolases"/>
    <property type="match status" value="2"/>
</dbReference>
<evidence type="ECO:0000259" key="9">
    <source>
        <dbReference type="PROSITE" id="PS51194"/>
    </source>
</evidence>
<keyword evidence="3" id="KW-0378">Hydrolase</keyword>
<dbReference type="PANTHER" id="PTHR47963:SF8">
    <property type="entry name" value="ATP-DEPENDENT RNA HELICASE DEAD"/>
    <property type="match status" value="1"/>
</dbReference>
<dbReference type="Proteomes" id="UP000751190">
    <property type="component" value="Unassembled WGS sequence"/>
</dbReference>
<dbReference type="InterPro" id="IPR011545">
    <property type="entry name" value="DEAD/DEAH_box_helicase_dom"/>
</dbReference>
<dbReference type="Pfam" id="PF00271">
    <property type="entry name" value="Helicase_C"/>
    <property type="match status" value="1"/>
</dbReference>
<keyword evidence="11" id="KW-1185">Reference proteome</keyword>
<feature type="compositionally biased region" description="Gly residues" evidence="6">
    <location>
        <begin position="373"/>
        <end position="390"/>
    </location>
</feature>
<evidence type="ECO:0000256" key="5">
    <source>
        <dbReference type="ARBA" id="ARBA00022840"/>
    </source>
</evidence>
<keyword evidence="7" id="KW-0732">Signal</keyword>
<keyword evidence="4" id="KW-0347">Helicase</keyword>
<gene>
    <name evidence="10" type="ORF">KFE25_010387</name>
</gene>
<keyword evidence="5" id="KW-0067">ATP-binding</keyword>
<comment type="caution">
    <text evidence="10">The sequence shown here is derived from an EMBL/GenBank/DDBJ whole genome shotgun (WGS) entry which is preliminary data.</text>
</comment>
<keyword evidence="2" id="KW-0547">Nucleotide-binding</keyword>
<evidence type="ECO:0000313" key="10">
    <source>
        <dbReference type="EMBL" id="KAG8462562.1"/>
    </source>
</evidence>
<evidence type="ECO:0000256" key="1">
    <source>
        <dbReference type="ARBA" id="ARBA00012552"/>
    </source>
</evidence>
<feature type="region of interest" description="Disordered" evidence="6">
    <location>
        <begin position="373"/>
        <end position="398"/>
    </location>
</feature>
<evidence type="ECO:0000256" key="3">
    <source>
        <dbReference type="ARBA" id="ARBA00022801"/>
    </source>
</evidence>
<dbReference type="GO" id="GO:0016787">
    <property type="term" value="F:hydrolase activity"/>
    <property type="evidence" value="ECO:0007669"/>
    <property type="project" value="UniProtKB-KW"/>
</dbReference>
<feature type="domain" description="Helicase C-terminal" evidence="9">
    <location>
        <begin position="323"/>
        <end position="526"/>
    </location>
</feature>
<sequence>MWGRPVLLALLAASPAAAVIPSGRPARARSRRAAPLATAHAPLPSGLGASLPMPAALSAALLARGIRAPTPIQSAAFSRVAGGESVVLHAETGSGKSLAFLLPLLLRLAPDEKVLIVAPTRELAVQLGADAAGITAELGGSVQLAIVGTAPTVDALATARVLVGTPAELEYALCGTQHASELAARFVGKLRAVVLDEVDRLLPVTQTFGPQAARAKRASNRAKEHVSPTEVLLLALLERTPSPALQLVAASATASKTVRAKLHRVLRRDQFGRWFDAPPAIVRPAELGQLELSAQPRAVTVPAGVVHRVWPVPSLGARDLATGVRDALSALAPASALAFVCKSAKLTVSDATAALSAAGVPAVALHEALGFRRGGSPGGGSPDSVAGGGADRTNADASAVDEADESVALLARHGALAGGFSARLRGASAAGGAGAVGTPGGGPLLVTFEDNARGLHFDAVDVVFILGQPSNPATYLHLAGRTGRQPVLEGTVVTVCTRRSARELDSWSSQLGGVAFDELERARTSA</sequence>
<evidence type="ECO:0000256" key="6">
    <source>
        <dbReference type="SAM" id="MobiDB-lite"/>
    </source>
</evidence>
<dbReference type="InterPro" id="IPR050547">
    <property type="entry name" value="DEAD_box_RNA_helicases"/>
</dbReference>
<evidence type="ECO:0000313" key="11">
    <source>
        <dbReference type="Proteomes" id="UP000751190"/>
    </source>
</evidence>
<dbReference type="PANTHER" id="PTHR47963">
    <property type="entry name" value="DEAD-BOX ATP-DEPENDENT RNA HELICASE 47, MITOCHONDRIAL"/>
    <property type="match status" value="1"/>
</dbReference>
<feature type="chain" id="PRO_5035195027" description="RNA helicase" evidence="7">
    <location>
        <begin position="19"/>
        <end position="526"/>
    </location>
</feature>